<organism evidence="2 3">
    <name type="scientific">Stratiformator vulcanicus</name>
    <dbReference type="NCBI Taxonomy" id="2527980"/>
    <lineage>
        <taxon>Bacteria</taxon>
        <taxon>Pseudomonadati</taxon>
        <taxon>Planctomycetota</taxon>
        <taxon>Planctomycetia</taxon>
        <taxon>Planctomycetales</taxon>
        <taxon>Planctomycetaceae</taxon>
        <taxon>Stratiformator</taxon>
    </lineage>
</organism>
<feature type="region of interest" description="Disordered" evidence="1">
    <location>
        <begin position="1"/>
        <end position="30"/>
    </location>
</feature>
<gene>
    <name evidence="2" type="ORF">Pan189_33240</name>
</gene>
<dbReference type="Proteomes" id="UP000317318">
    <property type="component" value="Chromosome"/>
</dbReference>
<accession>A0A517R4W9</accession>
<evidence type="ECO:0008006" key="4">
    <source>
        <dbReference type="Google" id="ProtNLM"/>
    </source>
</evidence>
<dbReference type="AlphaFoldDB" id="A0A517R4W9"/>
<keyword evidence="3" id="KW-1185">Reference proteome</keyword>
<name>A0A517R4W9_9PLAN</name>
<evidence type="ECO:0000256" key="1">
    <source>
        <dbReference type="SAM" id="MobiDB-lite"/>
    </source>
</evidence>
<feature type="region of interest" description="Disordered" evidence="1">
    <location>
        <begin position="126"/>
        <end position="147"/>
    </location>
</feature>
<sequence>MEYRSIPVAALSESPRDSRFAAQNDASPMTHKIADDTARSYSTAKAGAAASSARRSIALFHVGIAGLFATGCGEKAELPPASETTVIELPEPNPANSGGSAEVIEPPDPVEGIDQSTSIDAETAPLNADPALQQDRPPFTQPVSRGADRRPVLNQAKLERAGLRHFKSRRLSMYTDSEAMSCRDIPAAADELFAALVEYFGPLPPARDGSDFQVTGYLIDDQDTFERLGLIPVNLPPFLNGRHRGLQFWAYDQKADYYRAHLALHEATHCFMTCIRGTWGPSWYMEGMAEHFATHRRSLDGDREGEFDFGVMPARPDEFEEWGRINVIQDTVAEGRAIEIDELRRLPAEAFLKNDPYAWSWALCHFLATHPRYRDRFRELSPPALRTRLNQEFDRLFADDFREMNDEWRLFVRNLCYGYDTTRAAIDFSEGTTLSATQPRTVTIRADLGWQSSEIHVTAGERYEIAADGQFTLAQQPKPWVSEPQGITFQYSAGRPLGRLIGTIRPDDATAGGFGTDIINLGRGQVLTAPRSGTLYFRLNDDWDKLSDNRGEVVVRVGNRS</sequence>
<reference evidence="2 3" key="1">
    <citation type="submission" date="2019-02" db="EMBL/GenBank/DDBJ databases">
        <title>Deep-cultivation of Planctomycetes and their phenomic and genomic characterization uncovers novel biology.</title>
        <authorList>
            <person name="Wiegand S."/>
            <person name="Jogler M."/>
            <person name="Boedeker C."/>
            <person name="Pinto D."/>
            <person name="Vollmers J."/>
            <person name="Rivas-Marin E."/>
            <person name="Kohn T."/>
            <person name="Peeters S.H."/>
            <person name="Heuer A."/>
            <person name="Rast P."/>
            <person name="Oberbeckmann S."/>
            <person name="Bunk B."/>
            <person name="Jeske O."/>
            <person name="Meyerdierks A."/>
            <person name="Storesund J.E."/>
            <person name="Kallscheuer N."/>
            <person name="Luecker S."/>
            <person name="Lage O.M."/>
            <person name="Pohl T."/>
            <person name="Merkel B.J."/>
            <person name="Hornburger P."/>
            <person name="Mueller R.-W."/>
            <person name="Bruemmer F."/>
            <person name="Labrenz M."/>
            <person name="Spormann A.M."/>
            <person name="Op den Camp H."/>
            <person name="Overmann J."/>
            <person name="Amann R."/>
            <person name="Jetten M.S.M."/>
            <person name="Mascher T."/>
            <person name="Medema M.H."/>
            <person name="Devos D.P."/>
            <person name="Kaster A.-K."/>
            <person name="Ovreas L."/>
            <person name="Rohde M."/>
            <person name="Galperin M.Y."/>
            <person name="Jogler C."/>
        </authorList>
    </citation>
    <scope>NUCLEOTIDE SEQUENCE [LARGE SCALE GENOMIC DNA]</scope>
    <source>
        <strain evidence="2 3">Pan189</strain>
    </source>
</reference>
<proteinExistence type="predicted"/>
<dbReference type="EMBL" id="CP036268">
    <property type="protein sequence ID" value="QDT38924.1"/>
    <property type="molecule type" value="Genomic_DNA"/>
</dbReference>
<evidence type="ECO:0000313" key="3">
    <source>
        <dbReference type="Proteomes" id="UP000317318"/>
    </source>
</evidence>
<protein>
    <recommendedName>
        <fullName evidence="4">DUF1570 domain-containing protein</fullName>
    </recommendedName>
</protein>
<evidence type="ECO:0000313" key="2">
    <source>
        <dbReference type="EMBL" id="QDT38924.1"/>
    </source>
</evidence>
<dbReference type="Gene3D" id="2.60.120.430">
    <property type="entry name" value="Galactose-binding lectin"/>
    <property type="match status" value="1"/>
</dbReference>
<dbReference type="KEGG" id="svp:Pan189_33240"/>